<proteinExistence type="predicted"/>
<evidence type="ECO:0000313" key="2">
    <source>
        <dbReference type="Proteomes" id="UP000638648"/>
    </source>
</evidence>
<name>A0A927MYN9_9ACTN</name>
<gene>
    <name evidence="1" type="ORF">HEB94_002438</name>
</gene>
<evidence type="ECO:0000313" key="1">
    <source>
        <dbReference type="EMBL" id="MBE1605590.1"/>
    </source>
</evidence>
<reference evidence="1" key="1">
    <citation type="submission" date="2020-10" db="EMBL/GenBank/DDBJ databases">
        <title>Sequencing the genomes of 1000 actinobacteria strains.</title>
        <authorList>
            <person name="Klenk H.-P."/>
        </authorList>
    </citation>
    <scope>NUCLEOTIDE SEQUENCE</scope>
    <source>
        <strain evidence="1">DSM 45354</strain>
    </source>
</reference>
<accession>A0A927MYN9</accession>
<organism evidence="1 2">
    <name type="scientific">Actinopolymorpha pittospori</name>
    <dbReference type="NCBI Taxonomy" id="648752"/>
    <lineage>
        <taxon>Bacteria</taxon>
        <taxon>Bacillati</taxon>
        <taxon>Actinomycetota</taxon>
        <taxon>Actinomycetes</taxon>
        <taxon>Propionibacteriales</taxon>
        <taxon>Actinopolymorphaceae</taxon>
        <taxon>Actinopolymorpha</taxon>
    </lineage>
</organism>
<dbReference type="RefSeq" id="WP_192749903.1">
    <property type="nucleotide sequence ID" value="NZ_BAABJL010000138.1"/>
</dbReference>
<sequence>MEALLGDKHKFAAEIGDWASPNLCRVDLWAADQWLTCDDNMAFVPQFRSSVSDTAAWVRSGQGSPPPFARLPVAATHRRLLAGFAIDPEEDDGLREEFWILQWGPTTDNISALGFRQGTRLAITFQFWREEHLVKHPEHAGTVFEIDMEVAEFATTLDDLAASLDRGQACV</sequence>
<protein>
    <submittedName>
        <fullName evidence="1">Uncharacterized protein</fullName>
    </submittedName>
</protein>
<dbReference type="EMBL" id="JADBEM010000001">
    <property type="protein sequence ID" value="MBE1605590.1"/>
    <property type="molecule type" value="Genomic_DNA"/>
</dbReference>
<keyword evidence="2" id="KW-1185">Reference proteome</keyword>
<dbReference type="Proteomes" id="UP000638648">
    <property type="component" value="Unassembled WGS sequence"/>
</dbReference>
<comment type="caution">
    <text evidence="1">The sequence shown here is derived from an EMBL/GenBank/DDBJ whole genome shotgun (WGS) entry which is preliminary data.</text>
</comment>
<dbReference type="AlphaFoldDB" id="A0A927MYN9"/>